<dbReference type="GO" id="GO:0005739">
    <property type="term" value="C:mitochondrion"/>
    <property type="evidence" value="ECO:0007669"/>
    <property type="project" value="TreeGrafter"/>
</dbReference>
<name>A0A2B7YD80_POLH7</name>
<gene>
    <name evidence="7" type="ORF">AJ80_04090</name>
</gene>
<evidence type="ECO:0000256" key="1">
    <source>
        <dbReference type="ARBA" id="ARBA00022723"/>
    </source>
</evidence>
<dbReference type="GO" id="GO:0006457">
    <property type="term" value="P:protein folding"/>
    <property type="evidence" value="ECO:0007669"/>
    <property type="project" value="TreeGrafter"/>
</dbReference>
<keyword evidence="2 4" id="KW-0863">Zinc-finger</keyword>
<dbReference type="AlphaFoldDB" id="A0A2B7YD80"/>
<dbReference type="PANTHER" id="PTHR20922">
    <property type="entry name" value="DNL-TYPE ZINC FINGER PROTEIN"/>
    <property type="match status" value="1"/>
</dbReference>
<comment type="caution">
    <text evidence="7">The sequence shown here is derived from an EMBL/GenBank/DDBJ whole genome shotgun (WGS) entry which is preliminary data.</text>
</comment>
<dbReference type="EMBL" id="PDNA01000050">
    <property type="protein sequence ID" value="PGH19225.1"/>
    <property type="molecule type" value="Genomic_DNA"/>
</dbReference>
<evidence type="ECO:0000256" key="2">
    <source>
        <dbReference type="ARBA" id="ARBA00022771"/>
    </source>
</evidence>
<sequence length="243" mass="27440">MAASKSLLRSLATATRSARLLPPSSILRPSTSISQSALIRPAYATRFNRSNVPSLYPRRYNSNYTTRPPNPLTDSKPLTPEDQEALKQRLEQEPQYQITFTCRPCSHRSTHRMSKHGYHRGTVLITCPNCKNRHVISDHLKVFRDTKGTLEDILSEQGKKIIKGTLEGDMEFWEDGTVRKSDVSESEPAQPPLKSVEEEMKSAQQEGDQMLDDEEDLAAWEEDAKKNKAAKMGEKSGKDQPKL</sequence>
<evidence type="ECO:0000256" key="5">
    <source>
        <dbReference type="SAM" id="MobiDB-lite"/>
    </source>
</evidence>
<dbReference type="GO" id="GO:0051087">
    <property type="term" value="F:protein-folding chaperone binding"/>
    <property type="evidence" value="ECO:0007669"/>
    <property type="project" value="TreeGrafter"/>
</dbReference>
<organism evidence="7 8">
    <name type="scientific">Polytolypa hystricis (strain UAMH7299)</name>
    <dbReference type="NCBI Taxonomy" id="1447883"/>
    <lineage>
        <taxon>Eukaryota</taxon>
        <taxon>Fungi</taxon>
        <taxon>Dikarya</taxon>
        <taxon>Ascomycota</taxon>
        <taxon>Pezizomycotina</taxon>
        <taxon>Eurotiomycetes</taxon>
        <taxon>Eurotiomycetidae</taxon>
        <taxon>Onygenales</taxon>
        <taxon>Onygenales incertae sedis</taxon>
        <taxon>Polytolypa</taxon>
    </lineage>
</organism>
<dbReference type="PANTHER" id="PTHR20922:SF13">
    <property type="entry name" value="DNL-TYPE ZINC FINGER PROTEIN"/>
    <property type="match status" value="1"/>
</dbReference>
<feature type="region of interest" description="Disordered" evidence="5">
    <location>
        <begin position="177"/>
        <end position="243"/>
    </location>
</feature>
<dbReference type="OrthoDB" id="512667at2759"/>
<dbReference type="STRING" id="1447883.A0A2B7YD80"/>
<dbReference type="Pfam" id="PF05180">
    <property type="entry name" value="zf-DNL"/>
    <property type="match status" value="1"/>
</dbReference>
<dbReference type="InterPro" id="IPR007853">
    <property type="entry name" value="Znf_DNL-typ"/>
</dbReference>
<reference evidence="7 8" key="1">
    <citation type="submission" date="2017-10" db="EMBL/GenBank/DDBJ databases">
        <title>Comparative genomics in systemic dimorphic fungi from Ajellomycetaceae.</title>
        <authorList>
            <person name="Munoz J.F."/>
            <person name="Mcewen J.G."/>
            <person name="Clay O.K."/>
            <person name="Cuomo C.A."/>
        </authorList>
    </citation>
    <scope>NUCLEOTIDE SEQUENCE [LARGE SCALE GENOMIC DNA]</scope>
    <source>
        <strain evidence="7 8">UAMH7299</strain>
    </source>
</reference>
<evidence type="ECO:0000313" key="7">
    <source>
        <dbReference type="EMBL" id="PGH19225.1"/>
    </source>
</evidence>
<evidence type="ECO:0000259" key="6">
    <source>
        <dbReference type="PROSITE" id="PS51501"/>
    </source>
</evidence>
<keyword evidence="3" id="KW-0862">Zinc</keyword>
<proteinExistence type="predicted"/>
<dbReference type="GO" id="GO:0030150">
    <property type="term" value="P:protein import into mitochondrial matrix"/>
    <property type="evidence" value="ECO:0007669"/>
    <property type="project" value="TreeGrafter"/>
</dbReference>
<dbReference type="GO" id="GO:0050821">
    <property type="term" value="P:protein stabilization"/>
    <property type="evidence" value="ECO:0007669"/>
    <property type="project" value="TreeGrafter"/>
</dbReference>
<dbReference type="Proteomes" id="UP000224634">
    <property type="component" value="Unassembled WGS sequence"/>
</dbReference>
<keyword evidence="8" id="KW-1185">Reference proteome</keyword>
<feature type="region of interest" description="Disordered" evidence="5">
    <location>
        <begin position="58"/>
        <end position="81"/>
    </location>
</feature>
<dbReference type="InterPro" id="IPR024158">
    <property type="entry name" value="Mt_import_TIM15"/>
</dbReference>
<dbReference type="PROSITE" id="PS51501">
    <property type="entry name" value="ZF_DNL"/>
    <property type="match status" value="1"/>
</dbReference>
<evidence type="ECO:0000256" key="4">
    <source>
        <dbReference type="PROSITE-ProRule" id="PRU00834"/>
    </source>
</evidence>
<feature type="domain" description="DNL-type" evidence="6">
    <location>
        <begin position="91"/>
        <end position="186"/>
    </location>
</feature>
<keyword evidence="1" id="KW-0479">Metal-binding</keyword>
<dbReference type="GO" id="GO:0008270">
    <property type="term" value="F:zinc ion binding"/>
    <property type="evidence" value="ECO:0007669"/>
    <property type="project" value="UniProtKB-KW"/>
</dbReference>
<feature type="compositionally biased region" description="Basic and acidic residues" evidence="5">
    <location>
        <begin position="222"/>
        <end position="243"/>
    </location>
</feature>
<evidence type="ECO:0000256" key="3">
    <source>
        <dbReference type="ARBA" id="ARBA00022833"/>
    </source>
</evidence>
<accession>A0A2B7YD80</accession>
<feature type="compositionally biased region" description="Acidic residues" evidence="5">
    <location>
        <begin position="209"/>
        <end position="221"/>
    </location>
</feature>
<evidence type="ECO:0000313" key="8">
    <source>
        <dbReference type="Proteomes" id="UP000224634"/>
    </source>
</evidence>
<protein>
    <recommendedName>
        <fullName evidence="6">DNL-type domain-containing protein</fullName>
    </recommendedName>
</protein>